<evidence type="ECO:0000313" key="3">
    <source>
        <dbReference type="EMBL" id="KAF1808851.1"/>
    </source>
</evidence>
<evidence type="ECO:0000256" key="1">
    <source>
        <dbReference type="SAM" id="MobiDB-lite"/>
    </source>
</evidence>
<keyword evidence="2" id="KW-0472">Membrane</keyword>
<dbReference type="GeneID" id="54418868"/>
<keyword evidence="2" id="KW-0812">Transmembrane</keyword>
<feature type="compositionally biased region" description="Basic and acidic residues" evidence="1">
    <location>
        <begin position="101"/>
        <end position="119"/>
    </location>
</feature>
<evidence type="ECO:0000313" key="5">
    <source>
        <dbReference type="RefSeq" id="XP_033530482.1"/>
    </source>
</evidence>
<keyword evidence="4" id="KW-1185">Reference proteome</keyword>
<name>A0A6G1FT55_9PEZI</name>
<evidence type="ECO:0000313" key="4">
    <source>
        <dbReference type="Proteomes" id="UP000504638"/>
    </source>
</evidence>
<dbReference type="EMBL" id="ML975178">
    <property type="protein sequence ID" value="KAF1808851.1"/>
    <property type="molecule type" value="Genomic_DNA"/>
</dbReference>
<evidence type="ECO:0000256" key="2">
    <source>
        <dbReference type="SAM" id="Phobius"/>
    </source>
</evidence>
<dbReference type="RefSeq" id="XP_033530482.1">
    <property type="nucleotide sequence ID" value="XM_033678298.1"/>
</dbReference>
<accession>A0A6G1FT55</accession>
<gene>
    <name evidence="3 5" type="ORF">P152DRAFT_452505</name>
</gene>
<dbReference type="Proteomes" id="UP000504638">
    <property type="component" value="Unplaced"/>
</dbReference>
<reference evidence="3 5" key="1">
    <citation type="submission" date="2020-01" db="EMBL/GenBank/DDBJ databases">
        <authorList>
            <consortium name="DOE Joint Genome Institute"/>
            <person name="Haridas S."/>
            <person name="Albert R."/>
            <person name="Binder M."/>
            <person name="Bloem J."/>
            <person name="Labutti K."/>
            <person name="Salamov A."/>
            <person name="Andreopoulos B."/>
            <person name="Baker S.E."/>
            <person name="Barry K."/>
            <person name="Bills G."/>
            <person name="Bluhm B.H."/>
            <person name="Cannon C."/>
            <person name="Castanera R."/>
            <person name="Culley D.E."/>
            <person name="Daum C."/>
            <person name="Ezra D."/>
            <person name="Gonzalez J.B."/>
            <person name="Henrissat B."/>
            <person name="Kuo A."/>
            <person name="Liang C."/>
            <person name="Lipzen A."/>
            <person name="Lutzoni F."/>
            <person name="Magnuson J."/>
            <person name="Mondo S."/>
            <person name="Nolan M."/>
            <person name="Ohm R."/>
            <person name="Pangilinan J."/>
            <person name="Park H.-J."/>
            <person name="Ramirez L."/>
            <person name="Alfaro M."/>
            <person name="Sun H."/>
            <person name="Tritt A."/>
            <person name="Yoshinaga Y."/>
            <person name="Zwiers L.-H."/>
            <person name="Turgeon B.G."/>
            <person name="Goodwin S.B."/>
            <person name="Spatafora J.W."/>
            <person name="Crous P.W."/>
            <person name="Grigoriev I.V."/>
        </authorList>
    </citation>
    <scope>NUCLEOTIDE SEQUENCE</scope>
    <source>
        <strain evidence="3 5">CBS 781.70</strain>
    </source>
</reference>
<organism evidence="3">
    <name type="scientific">Eremomyces bilateralis CBS 781.70</name>
    <dbReference type="NCBI Taxonomy" id="1392243"/>
    <lineage>
        <taxon>Eukaryota</taxon>
        <taxon>Fungi</taxon>
        <taxon>Dikarya</taxon>
        <taxon>Ascomycota</taxon>
        <taxon>Pezizomycotina</taxon>
        <taxon>Dothideomycetes</taxon>
        <taxon>Dothideomycetes incertae sedis</taxon>
        <taxon>Eremomycetales</taxon>
        <taxon>Eremomycetaceae</taxon>
        <taxon>Eremomyces</taxon>
    </lineage>
</organism>
<keyword evidence="2" id="KW-1133">Transmembrane helix</keyword>
<reference evidence="5" key="2">
    <citation type="submission" date="2020-04" db="EMBL/GenBank/DDBJ databases">
        <authorList>
            <consortium name="NCBI Genome Project"/>
        </authorList>
    </citation>
    <scope>NUCLEOTIDE SEQUENCE</scope>
    <source>
        <strain evidence="5">CBS 781.70</strain>
    </source>
</reference>
<protein>
    <submittedName>
        <fullName evidence="3 5">Uncharacterized protein</fullName>
    </submittedName>
</protein>
<sequence length="1432" mass="162067">MPARVFKAPSKDALIYLRNIVLFSSAATVAGGAAVHVYNDFRQIKELRHRIERTHQVNSLLRHFSAAANDVYIPKDKFILDWEEQHGPIGPKKKRKRKDKDRKGVKEESPTRSSEKKGQDTSTAQRGRPRPLLARWLGHHTPSHFDPIPRGLFKNAQCRHMFTSGGQAVAMEKTDLSILQFHDSLPTPMEDFEAAFTWASPANTVNHPTGTSKANAELSTSIQEEVLHGDQSESDEVSVALHGIQTALKTVRPWATIGAILHNLPPEARCKSVWLQPRIWSYLAQHQAKDAPDDPEPSATSLFQYAEASDELAKNFTTLFVHEEFDIVLPRLFISELLSRLGGPIHGPDRFAAWRNVSPILSWLHQKGMLDSRLKTEFFLRWVKNESLSDHTVRERYELFSGWAMRIDPNHKATDYLMAVLERMIRSEPLAESFSWLEKMFDPATLTWTWMTAITSHTRSLLDEGNVKQALDAFASGANQLHRELLQTIAAGSPGAWIDTISLLLDSAIGRAKVSREQESVELSLVIASMLCRTGAIDPDWDQLESLLRPTVARKALLTYLQYLPDQVEPSLQMQALARRIDHAALHLPAGPMTHKQLFSYMRNAFISQSPVETILDYIRSLRPKFSSTGGWAVAWHKALCMSAASPSIFALFDQLIQIPVPLTETEARSCQRLQAHFLQLSWETKGDVRSVCATFEHMTKYSDKSIGPVLSDRFVWIIGRAQDCGEMARYLQLPNIQIYPSTRPLQIVALAKKGDWESVARLTEMPQVSDLDRETASQLLRDLSRQLCKQFDVDCAFSVCQSLIESMHLPPSPEALANLMEKALSDDKPGLIKDMLKEFKRHREPIDDAVKGNIIQPFIKWAHYYMPNVALVQEFVAILHEDHPKSVSKNFARVAINVLRREARSASRLLHMIQVEGSSSPLLEKLELMAKDTVEAAQRSMRNVEQMKTYFPTADERRRRAALIKDSPAVSIRDRRRMDRLIYDAQHYGERGDAARLFQKFMDQGIVVSRTALKIAISDLLTLGSYGEAKAYLLLNEVEALGQSVDANRLTLPIHSGHYNLEETPDMVLKYVAESWRIRKTYDKGIVATGASNLISNGMIKEAIAMLDTVYHNYPSSRPALVMMTLYAIAFSRIGSMKGLQWVVNTVLDKRVPVDNEFLFVFEQARLASRPESIAAHRKFNSEASESSLRSKGRVLDGWIGKIIGRMNEQARTAAEVAKILLDDHVPSVFVDKFGRVDLLEFDEEPLPTQLQQETRQETQQWTERILRPPPVPDAVRNFEKARESKLMQSFGLVRRYETERVRARGDDMGVRFRGGRKVGVVCAAGEAVTDAFVDAAAGVVSRVNSQVWCKQTHLAYDTFLPYTIREQDGIETSIKAKRVTVANPFQTLAEFVQRLGRDKRIESFTKAVNRQNRSMPCQTRHLNQSYHHVE</sequence>
<feature type="compositionally biased region" description="Basic residues" evidence="1">
    <location>
        <begin position="91"/>
        <end position="100"/>
    </location>
</feature>
<feature type="region of interest" description="Disordered" evidence="1">
    <location>
        <begin position="84"/>
        <end position="129"/>
    </location>
</feature>
<proteinExistence type="predicted"/>
<dbReference type="OrthoDB" id="3946729at2759"/>
<reference evidence="5" key="3">
    <citation type="submission" date="2025-04" db="UniProtKB">
        <authorList>
            <consortium name="RefSeq"/>
        </authorList>
    </citation>
    <scope>IDENTIFICATION</scope>
    <source>
        <strain evidence="5">CBS 781.70</strain>
    </source>
</reference>
<feature type="transmembrane region" description="Helical" evidence="2">
    <location>
        <begin position="20"/>
        <end position="38"/>
    </location>
</feature>